<accession>I3YRW6</accession>
<evidence type="ECO:0000256" key="2">
    <source>
        <dbReference type="ARBA" id="ARBA00022531"/>
    </source>
</evidence>
<evidence type="ECO:0000256" key="3">
    <source>
        <dbReference type="ARBA" id="ARBA00022617"/>
    </source>
</evidence>
<gene>
    <name evidence="9" type="ordered locus">Aeqsu_0211</name>
</gene>
<name>I3YRW6_AEQSU</name>
<evidence type="ECO:0000256" key="4">
    <source>
        <dbReference type="ARBA" id="ARBA00022723"/>
    </source>
</evidence>
<dbReference type="PROSITE" id="PS51257">
    <property type="entry name" value="PROKAR_LIPOPROTEIN"/>
    <property type="match status" value="1"/>
</dbReference>
<dbReference type="PATRIC" id="fig|746697.3.peg.217"/>
<evidence type="ECO:0000259" key="8">
    <source>
        <dbReference type="PROSITE" id="PS51007"/>
    </source>
</evidence>
<keyword evidence="1" id="KW-0813">Transport</keyword>
<dbReference type="GO" id="GO:0015979">
    <property type="term" value="P:photosynthesis"/>
    <property type="evidence" value="ECO:0007669"/>
    <property type="project" value="UniProtKB-KW"/>
</dbReference>
<keyword evidence="10" id="KW-1185">Reference proteome</keyword>
<evidence type="ECO:0000313" key="10">
    <source>
        <dbReference type="Proteomes" id="UP000006049"/>
    </source>
</evidence>
<dbReference type="GO" id="GO:0020037">
    <property type="term" value="F:heme binding"/>
    <property type="evidence" value="ECO:0007669"/>
    <property type="project" value="InterPro"/>
</dbReference>
<dbReference type="GO" id="GO:0046872">
    <property type="term" value="F:metal ion binding"/>
    <property type="evidence" value="ECO:0007669"/>
    <property type="project" value="UniProtKB-KW"/>
</dbReference>
<dbReference type="OrthoDB" id="1494333at2"/>
<dbReference type="eggNOG" id="COG2010">
    <property type="taxonomic scope" value="Bacteria"/>
</dbReference>
<evidence type="ECO:0000256" key="1">
    <source>
        <dbReference type="ARBA" id="ARBA00022448"/>
    </source>
</evidence>
<feature type="domain" description="Cytochrome c" evidence="8">
    <location>
        <begin position="39"/>
        <end position="136"/>
    </location>
</feature>
<dbReference type="EMBL" id="CP003280">
    <property type="protein sequence ID" value="AFL79734.1"/>
    <property type="molecule type" value="Genomic_DNA"/>
</dbReference>
<proteinExistence type="predicted"/>
<dbReference type="GO" id="GO:0009055">
    <property type="term" value="F:electron transfer activity"/>
    <property type="evidence" value="ECO:0007669"/>
    <property type="project" value="InterPro"/>
</dbReference>
<reference evidence="9 10" key="1">
    <citation type="submission" date="2012-06" db="EMBL/GenBank/DDBJ databases">
        <title>The complete genome of Aequorivita sublithincola DSM 14238.</title>
        <authorList>
            <consortium name="US DOE Joint Genome Institute (JGI-PGF)"/>
            <person name="Lucas S."/>
            <person name="Copeland A."/>
            <person name="Lapidus A."/>
            <person name="Goodwin L."/>
            <person name="Pitluck S."/>
            <person name="Peters L."/>
            <person name="Munk A.C.C."/>
            <person name="Kyrpides N."/>
            <person name="Mavromatis K."/>
            <person name="Pagani I."/>
            <person name="Ivanova N."/>
            <person name="Ovchinnikova G."/>
            <person name="Zeytun A."/>
            <person name="Detter J.C."/>
            <person name="Han C."/>
            <person name="Land M."/>
            <person name="Hauser L."/>
            <person name="Markowitz V."/>
            <person name="Cheng J.-F."/>
            <person name="Hugenholtz P."/>
            <person name="Woyke T."/>
            <person name="Wu D."/>
            <person name="Tindall B."/>
            <person name="Faehnrich R."/>
            <person name="Brambilla E."/>
            <person name="Klenk H.-P."/>
            <person name="Eisen J.A."/>
        </authorList>
    </citation>
    <scope>NUCLEOTIDE SEQUENCE [LARGE SCALE GENOMIC DNA]</scope>
    <source>
        <strain evidence="10">DSM 14238 / LMG 21431 / ACAM 643 / 9-3</strain>
    </source>
</reference>
<evidence type="ECO:0000256" key="6">
    <source>
        <dbReference type="ARBA" id="ARBA00023004"/>
    </source>
</evidence>
<protein>
    <recommendedName>
        <fullName evidence="8">Cytochrome c domain-containing protein</fullName>
    </recommendedName>
</protein>
<keyword evidence="4 7" id="KW-0479">Metal-binding</keyword>
<keyword evidence="6 7" id="KW-0408">Iron</keyword>
<dbReference type="KEGG" id="asl:Aeqsu_0211"/>
<evidence type="ECO:0000256" key="5">
    <source>
        <dbReference type="ARBA" id="ARBA00022982"/>
    </source>
</evidence>
<dbReference type="AlphaFoldDB" id="I3YRW6"/>
<dbReference type="HOGENOM" id="CLU_149311_0_0_10"/>
<dbReference type="RefSeq" id="WP_014780992.1">
    <property type="nucleotide sequence ID" value="NC_018013.1"/>
</dbReference>
<keyword evidence="3 7" id="KW-0349">Heme</keyword>
<organism evidence="9 10">
    <name type="scientific">Aequorivita sublithincola (strain DSM 14238 / LMG 21431 / ACAM 643 / 9-3)</name>
    <dbReference type="NCBI Taxonomy" id="746697"/>
    <lineage>
        <taxon>Bacteria</taxon>
        <taxon>Pseudomonadati</taxon>
        <taxon>Bacteroidota</taxon>
        <taxon>Flavobacteriia</taxon>
        <taxon>Flavobacteriales</taxon>
        <taxon>Flavobacteriaceae</taxon>
        <taxon>Aequorivita</taxon>
    </lineage>
</organism>
<dbReference type="InterPro" id="IPR009056">
    <property type="entry name" value="Cyt_c-like_dom"/>
</dbReference>
<sequence>MRFLATLFFIILLAACNNQNHSSYLTITEKNESVEFKLSQEHPGKKLMENNCYACHNPKSTEEEMMAPPMIAVKMNYISEDTSKEDFVAEIIEWTKNPSSEKSKMPEEVKKFGLMPYQFYPENTIRQIADYMYDNEIE</sequence>
<dbReference type="Pfam" id="PF14495">
    <property type="entry name" value="Cytochrom_C550"/>
    <property type="match status" value="1"/>
</dbReference>
<dbReference type="Gene3D" id="1.10.760.10">
    <property type="entry name" value="Cytochrome c-like domain"/>
    <property type="match status" value="1"/>
</dbReference>
<evidence type="ECO:0000313" key="9">
    <source>
        <dbReference type="EMBL" id="AFL79734.1"/>
    </source>
</evidence>
<dbReference type="InterPro" id="IPR036909">
    <property type="entry name" value="Cyt_c-like_dom_sf"/>
</dbReference>
<dbReference type="Proteomes" id="UP000006049">
    <property type="component" value="Chromosome"/>
</dbReference>
<dbReference type="PROSITE" id="PS51007">
    <property type="entry name" value="CYTC"/>
    <property type="match status" value="1"/>
</dbReference>
<evidence type="ECO:0000256" key="7">
    <source>
        <dbReference type="PROSITE-ProRule" id="PRU00433"/>
    </source>
</evidence>
<dbReference type="InterPro" id="IPR029490">
    <property type="entry name" value="Cytochrom_C550"/>
</dbReference>
<keyword evidence="5" id="KW-0249">Electron transport</keyword>
<dbReference type="SUPFAM" id="SSF46626">
    <property type="entry name" value="Cytochrome c"/>
    <property type="match status" value="1"/>
</dbReference>
<keyword evidence="2" id="KW-0602">Photosynthesis</keyword>
<dbReference type="STRING" id="746697.Aeqsu_0211"/>